<sequence>MVANPWVGVSSVELWTRDLVPLKICYVEGLMRIKIPKAQNPRIGKKRKFGEWYWARTCDKASHYQIPIPLGYRGHHTTSNDNGDHVALMGSTEIQSQGIVEPPSLEEVIEAISTLKDNKAPGPDAIPPELASYSSAVHMEGGLHSKRHVEPRSKR</sequence>
<evidence type="ECO:0000313" key="2">
    <source>
        <dbReference type="EMBL" id="GFY34237.1"/>
    </source>
</evidence>
<protein>
    <submittedName>
        <fullName evidence="2">Uncharacterized protein</fullName>
    </submittedName>
</protein>
<comment type="caution">
    <text evidence="2">The sequence shown here is derived from an EMBL/GenBank/DDBJ whole genome shotgun (WGS) entry which is preliminary data.</text>
</comment>
<name>A0A8X6WFS3_TRICX</name>
<dbReference type="EMBL" id="BMAU01021422">
    <property type="protein sequence ID" value="GFY34237.1"/>
    <property type="molecule type" value="Genomic_DNA"/>
</dbReference>
<evidence type="ECO:0000313" key="3">
    <source>
        <dbReference type="Proteomes" id="UP000887159"/>
    </source>
</evidence>
<proteinExistence type="predicted"/>
<reference evidence="2" key="1">
    <citation type="submission" date="2020-08" db="EMBL/GenBank/DDBJ databases">
        <title>Multicomponent nature underlies the extraordinary mechanical properties of spider dragline silk.</title>
        <authorList>
            <person name="Kono N."/>
            <person name="Nakamura H."/>
            <person name="Mori M."/>
            <person name="Yoshida Y."/>
            <person name="Ohtoshi R."/>
            <person name="Malay A.D."/>
            <person name="Moran D.A.P."/>
            <person name="Tomita M."/>
            <person name="Numata K."/>
            <person name="Arakawa K."/>
        </authorList>
    </citation>
    <scope>NUCLEOTIDE SEQUENCE</scope>
</reference>
<evidence type="ECO:0000256" key="1">
    <source>
        <dbReference type="SAM" id="MobiDB-lite"/>
    </source>
</evidence>
<organism evidence="2 3">
    <name type="scientific">Trichonephila clavipes</name>
    <name type="common">Golden silk orbweaver</name>
    <name type="synonym">Nephila clavipes</name>
    <dbReference type="NCBI Taxonomy" id="2585209"/>
    <lineage>
        <taxon>Eukaryota</taxon>
        <taxon>Metazoa</taxon>
        <taxon>Ecdysozoa</taxon>
        <taxon>Arthropoda</taxon>
        <taxon>Chelicerata</taxon>
        <taxon>Arachnida</taxon>
        <taxon>Araneae</taxon>
        <taxon>Araneomorphae</taxon>
        <taxon>Entelegynae</taxon>
        <taxon>Araneoidea</taxon>
        <taxon>Nephilidae</taxon>
        <taxon>Trichonephila</taxon>
    </lineage>
</organism>
<keyword evidence="3" id="KW-1185">Reference proteome</keyword>
<gene>
    <name evidence="2" type="ORF">TNCV_2505401</name>
</gene>
<feature type="region of interest" description="Disordered" evidence="1">
    <location>
        <begin position="135"/>
        <end position="155"/>
    </location>
</feature>
<dbReference type="Proteomes" id="UP000887159">
    <property type="component" value="Unassembled WGS sequence"/>
</dbReference>
<accession>A0A8X6WFS3</accession>
<dbReference type="AlphaFoldDB" id="A0A8X6WFS3"/>